<name>A0A836KFF8_LEIEN</name>
<keyword evidence="3" id="KW-1185">Reference proteome</keyword>
<evidence type="ECO:0000313" key="2">
    <source>
        <dbReference type="EMBL" id="KAG5472026.1"/>
    </source>
</evidence>
<comment type="caution">
    <text evidence="2">The sequence shown here is derived from an EMBL/GenBank/DDBJ whole genome shotgun (WGS) entry which is preliminary data.</text>
</comment>
<feature type="region of interest" description="Disordered" evidence="1">
    <location>
        <begin position="1077"/>
        <end position="1109"/>
    </location>
</feature>
<feature type="region of interest" description="Disordered" evidence="1">
    <location>
        <begin position="486"/>
        <end position="589"/>
    </location>
</feature>
<feature type="compositionally biased region" description="Low complexity" evidence="1">
    <location>
        <begin position="557"/>
        <end position="568"/>
    </location>
</feature>
<evidence type="ECO:0000256" key="1">
    <source>
        <dbReference type="SAM" id="MobiDB-lite"/>
    </source>
</evidence>
<feature type="compositionally biased region" description="Pro residues" evidence="1">
    <location>
        <begin position="504"/>
        <end position="527"/>
    </location>
</feature>
<protein>
    <recommendedName>
        <fullName evidence="4">CSD domain-containing protein</fullName>
    </recommendedName>
</protein>
<feature type="region of interest" description="Disordered" evidence="1">
    <location>
        <begin position="227"/>
        <end position="256"/>
    </location>
</feature>
<dbReference type="RefSeq" id="XP_067690549.1">
    <property type="nucleotide sequence ID" value="XM_067834446.1"/>
</dbReference>
<dbReference type="Gene3D" id="2.40.50.140">
    <property type="entry name" value="Nucleic acid-binding proteins"/>
    <property type="match status" value="1"/>
</dbReference>
<feature type="region of interest" description="Disordered" evidence="1">
    <location>
        <begin position="30"/>
        <end position="49"/>
    </location>
</feature>
<feature type="compositionally biased region" description="Basic and acidic residues" evidence="1">
    <location>
        <begin position="1493"/>
        <end position="1514"/>
    </location>
</feature>
<feature type="region of interest" description="Disordered" evidence="1">
    <location>
        <begin position="1"/>
        <end position="23"/>
    </location>
</feature>
<feature type="region of interest" description="Disordered" evidence="1">
    <location>
        <begin position="359"/>
        <end position="387"/>
    </location>
</feature>
<feature type="compositionally biased region" description="Polar residues" evidence="1">
    <location>
        <begin position="453"/>
        <end position="463"/>
    </location>
</feature>
<evidence type="ECO:0000313" key="3">
    <source>
        <dbReference type="Proteomes" id="UP000674179"/>
    </source>
</evidence>
<evidence type="ECO:0008006" key="4">
    <source>
        <dbReference type="Google" id="ProtNLM"/>
    </source>
</evidence>
<dbReference type="EMBL" id="JAFHKP010000031">
    <property type="protein sequence ID" value="KAG5472026.1"/>
    <property type="molecule type" value="Genomic_DNA"/>
</dbReference>
<feature type="region of interest" description="Disordered" evidence="1">
    <location>
        <begin position="1658"/>
        <end position="1682"/>
    </location>
</feature>
<feature type="compositionally biased region" description="Low complexity" evidence="1">
    <location>
        <begin position="988"/>
        <end position="1004"/>
    </location>
</feature>
<feature type="region of interest" description="Disordered" evidence="1">
    <location>
        <begin position="661"/>
        <end position="727"/>
    </location>
</feature>
<feature type="region of interest" description="Disordered" evidence="1">
    <location>
        <begin position="439"/>
        <end position="463"/>
    </location>
</feature>
<feature type="region of interest" description="Disordered" evidence="1">
    <location>
        <begin position="1428"/>
        <end position="1528"/>
    </location>
</feature>
<feature type="compositionally biased region" description="Polar residues" evidence="1">
    <location>
        <begin position="1466"/>
        <end position="1492"/>
    </location>
</feature>
<reference evidence="2 3" key="1">
    <citation type="submission" date="2021-02" db="EMBL/GenBank/DDBJ databases">
        <title>Leishmania (Mundinia) enrietti genome sequencing and assembly.</title>
        <authorList>
            <person name="Almutairi H."/>
            <person name="Gatherer D."/>
        </authorList>
    </citation>
    <scope>NUCLEOTIDE SEQUENCE [LARGE SCALE GENOMIC DNA]</scope>
    <source>
        <strain evidence="2">CUR178</strain>
    </source>
</reference>
<gene>
    <name evidence="2" type="ORF">CUR178_02692</name>
</gene>
<dbReference type="GeneID" id="94169956"/>
<sequence length="1748" mass="180975">MSSPKHKIRSSDRGGYRHSLSGSNQVDLHSAVYFNPNGDGGSQDVSPMPWSTQIPYVRFDDPSSQGISIGADFWSDFPHAPRGAASVASFTTNAIQLQQPLQMLATSVSQAVEKGKDGAVTTSLQHRWQGRRDHQQRTAKPEGSQQHGQARRGTRWPPQATASCLLGGVDSRSAAQAPLSSPATASIFGRGLSCGSGARADCIGGIFGAAVCGGGGFATAAEAASNGSGVRDSSQEKLTHQSSNRGSLSTGGGSSGNAVTVGESEYVMVRAQFFQMLLQQHQQQQNTAPLSELMHSAPPKSKELGGLIDLPAAGSSATTNTISARLLHLLSGSGGTSAGHMVPTPSLQLQSQLFASNSLLSHSPSTGPSSRESQISSAINSDNGPTLQWIDTPSTYIVYPEARKQGTTAATAAASNSGSGKARGNAAAVLPGSLEQSGPNLCHFASSPPPTAPTNESNSGAHANSTASAASLVSINALLNSFGAESHSGAATMPKPSSGKYPPFTGPMPHRPPGLPALQQPPSPPPRTKSARSHPTVKPASRAGNVHGGQGSVTALSTGSNSTSAASNGRGGSRRQQGGGGDHASSRGGTAARTCAGIAHAQPKNGANFVVGAWYEGIVKRYNPLRGFGFLTCTHRLSIDFHACEKACTCHADAVHEEQQTREREEAAAAATSGKRARLQGAEEDALVQGEQQRQHALLTHEGAPHADGPSTAPFLASNQPVKESDIGVPHDSVAVVAVHEGGNGAVAPVASTGEKAEDADVTATPVTEVTSTGKAHGAVVYSTMQWYLHKVVAAAKEASAEDAVASPEADESTGGGELRYRPPFAELGKLERKPAQLGDIFVHHSCISMDGFRVFVPGIAVRFSVAVLMGTVQAVDVIPLGPEWEKLLSPEALAQPPLYKVTPTAATVLRYHRLAAQSDGDAAKESGVGSQSRVGSRPVQWTDMAVIPSPAIPNSIEGQSELFVVRVPRKTGAVSSETIVAPWEAGPAADPATTNSAPATTSPIKDGADTLQSTGTTEHGIVRRSSIVAADAEVRDTRAKALTCTGPAEALHSGSLSMEVVHPESITVAFKAMTGEDQKASQGEPGTLAITPTSSPAAKEPSDFSETSMEAKKWSMLTAEELECRANCMSLERACNTNLNGGPAVFCSDGLRSSKVDQASSYRSCHAGMTSTTTTNLELGSVYNTISHIQALESSRRDMRGIGGDVSGDCKDLVFSCDTDGQSISFSYGRGAGQKAEKDPHAGSREEVIGVPAAAVDRNNATVSARTGLAAEKSHQSYSHRDYERRAGGFATAGLGVTRAKSNGDSLGTCPHENTGSTGALVHLHGSCGSDEGEKDPIPATSTTSSGNMMSDSYPGLAPDWTEVFDLKMASERAKDIMMHKIDLNFFSHHCAKSTAVAAASGPKQRSGGGAGTVELVPKVVPLSSVGELVNGSSSDVQEDGDIVETSDSHSATGHRHDRGESDSYEVNSSSLQLPTSGDNSEQTGKTQLTPDESRGDGCEARPRTGKPKKGDGAHGQQKQLKDPTMPSLVMVEVASLPPELAAQVPASVEIIALPRHTLKGLKIKFIPVTRDTSSSPASPCCAEVQATTPAAGGPPAPDIRARPNFYGSGEAVGGCLTSSVLTSRKAGGDLPVQNDVENAESVESELFRNLLVAAGNKTDSSSSPSPLSRGKGSLSRSPEGDRIVLPLTLVSTKEQQISQSPRSASMERGFGSEVTKSSGRSIATCGTTSSLSVPMPQSLVNNLSPP</sequence>
<organism evidence="2 3">
    <name type="scientific">Leishmania enriettii</name>
    <dbReference type="NCBI Taxonomy" id="5663"/>
    <lineage>
        <taxon>Eukaryota</taxon>
        <taxon>Discoba</taxon>
        <taxon>Euglenozoa</taxon>
        <taxon>Kinetoplastea</taxon>
        <taxon>Metakinetoplastina</taxon>
        <taxon>Trypanosomatida</taxon>
        <taxon>Trypanosomatidae</taxon>
        <taxon>Leishmaniinae</taxon>
        <taxon>Leishmania</taxon>
    </lineage>
</organism>
<dbReference type="KEGG" id="lenr:94169956"/>
<feature type="compositionally biased region" description="Polar residues" evidence="1">
    <location>
        <begin position="1695"/>
        <end position="1705"/>
    </location>
</feature>
<feature type="compositionally biased region" description="Basic and acidic residues" evidence="1">
    <location>
        <begin position="130"/>
        <end position="140"/>
    </location>
</feature>
<accession>A0A836KFF8</accession>
<feature type="region of interest" description="Disordered" evidence="1">
    <location>
        <begin position="1695"/>
        <end position="1748"/>
    </location>
</feature>
<dbReference type="OrthoDB" id="266852at2759"/>
<feature type="region of interest" description="Disordered" evidence="1">
    <location>
        <begin position="985"/>
        <end position="1019"/>
    </location>
</feature>
<dbReference type="Proteomes" id="UP000674179">
    <property type="component" value="Chromosome 31"/>
</dbReference>
<proteinExistence type="predicted"/>
<feature type="compositionally biased region" description="Polar residues" evidence="1">
    <location>
        <begin position="1716"/>
        <end position="1734"/>
    </location>
</feature>
<feature type="compositionally biased region" description="Low complexity" evidence="1">
    <location>
        <begin position="1662"/>
        <end position="1679"/>
    </location>
</feature>
<dbReference type="InterPro" id="IPR012340">
    <property type="entry name" value="NA-bd_OB-fold"/>
</dbReference>
<feature type="region of interest" description="Disordered" evidence="1">
    <location>
        <begin position="116"/>
        <end position="163"/>
    </location>
</feature>